<sequence>MVAERLPPALRAKVLGYHPRAEEMPRALCRTPQELFDEFVTGRETAALRRLPLVVAPAGSSSNVALLIEPRPHHALEHVIRNAMLFLNGSANGAGGGGAAAAGPPAWQLQVFHGTTNLEHLRSSFRAEELEHVQFVSLEVDNLTNASHNELMCTHWLWSRAAAERVLIFQTDSLVCRPGVDEFQSCDYIGAPWAIDEALDELWCAGKPWLTAVGGNGGFSLRSKSRTLACLDACGYLRGQCEDVFYVESMPKVGGRVASRGEGMRFSVESVWADDPFGFHAAYKWLTAEQMAEILDAISRRYAEVAAAAADGNEMIVGIFNV</sequence>
<protein>
    <recommendedName>
        <fullName evidence="1">DUF5672 domain-containing protein</fullName>
    </recommendedName>
</protein>
<organism evidence="2 3">
    <name type="scientific">Emiliania huxleyi (strain CCMP1516)</name>
    <dbReference type="NCBI Taxonomy" id="280463"/>
    <lineage>
        <taxon>Eukaryota</taxon>
        <taxon>Haptista</taxon>
        <taxon>Haptophyta</taxon>
        <taxon>Prymnesiophyceae</taxon>
        <taxon>Isochrysidales</taxon>
        <taxon>Noelaerhabdaceae</taxon>
        <taxon>Emiliania</taxon>
    </lineage>
</organism>
<accession>A0A0D3I658</accession>
<feature type="domain" description="DUF5672" evidence="1">
    <location>
        <begin position="134"/>
        <end position="280"/>
    </location>
</feature>
<reference evidence="3" key="1">
    <citation type="journal article" date="2013" name="Nature">
        <title>Pan genome of the phytoplankton Emiliania underpins its global distribution.</title>
        <authorList>
            <person name="Read B.A."/>
            <person name="Kegel J."/>
            <person name="Klute M.J."/>
            <person name="Kuo A."/>
            <person name="Lefebvre S.C."/>
            <person name="Maumus F."/>
            <person name="Mayer C."/>
            <person name="Miller J."/>
            <person name="Monier A."/>
            <person name="Salamov A."/>
            <person name="Young J."/>
            <person name="Aguilar M."/>
            <person name="Claverie J.M."/>
            <person name="Frickenhaus S."/>
            <person name="Gonzalez K."/>
            <person name="Herman E.K."/>
            <person name="Lin Y.C."/>
            <person name="Napier J."/>
            <person name="Ogata H."/>
            <person name="Sarno A.F."/>
            <person name="Shmutz J."/>
            <person name="Schroeder D."/>
            <person name="de Vargas C."/>
            <person name="Verret F."/>
            <person name="von Dassow P."/>
            <person name="Valentin K."/>
            <person name="Van de Peer Y."/>
            <person name="Wheeler G."/>
            <person name="Dacks J.B."/>
            <person name="Delwiche C.F."/>
            <person name="Dyhrman S.T."/>
            <person name="Glockner G."/>
            <person name="John U."/>
            <person name="Richards T."/>
            <person name="Worden A.Z."/>
            <person name="Zhang X."/>
            <person name="Grigoriev I.V."/>
            <person name="Allen A.E."/>
            <person name="Bidle K."/>
            <person name="Borodovsky M."/>
            <person name="Bowler C."/>
            <person name="Brownlee C."/>
            <person name="Cock J.M."/>
            <person name="Elias M."/>
            <person name="Gladyshev V.N."/>
            <person name="Groth M."/>
            <person name="Guda C."/>
            <person name="Hadaegh A."/>
            <person name="Iglesias-Rodriguez M.D."/>
            <person name="Jenkins J."/>
            <person name="Jones B.M."/>
            <person name="Lawson T."/>
            <person name="Leese F."/>
            <person name="Lindquist E."/>
            <person name="Lobanov A."/>
            <person name="Lomsadze A."/>
            <person name="Malik S.B."/>
            <person name="Marsh M.E."/>
            <person name="Mackinder L."/>
            <person name="Mock T."/>
            <person name="Mueller-Roeber B."/>
            <person name="Pagarete A."/>
            <person name="Parker M."/>
            <person name="Probert I."/>
            <person name="Quesneville H."/>
            <person name="Raines C."/>
            <person name="Rensing S.A."/>
            <person name="Riano-Pachon D.M."/>
            <person name="Richier S."/>
            <person name="Rokitta S."/>
            <person name="Shiraiwa Y."/>
            <person name="Soanes D.M."/>
            <person name="van der Giezen M."/>
            <person name="Wahlund T.M."/>
            <person name="Williams B."/>
            <person name="Wilson W."/>
            <person name="Wolfe G."/>
            <person name="Wurch L.L."/>
        </authorList>
    </citation>
    <scope>NUCLEOTIDE SEQUENCE</scope>
</reference>
<name>A0A0D3I658_EMIH1</name>
<dbReference type="HOGENOM" id="CLU_978070_0_0_1"/>
<dbReference type="EnsemblProtists" id="EOD06743">
    <property type="protein sequence ID" value="EOD06743"/>
    <property type="gene ID" value="EMIHUDRAFT_453388"/>
</dbReference>
<proteinExistence type="predicted"/>
<reference evidence="2" key="2">
    <citation type="submission" date="2024-10" db="UniProtKB">
        <authorList>
            <consortium name="EnsemblProtists"/>
        </authorList>
    </citation>
    <scope>IDENTIFICATION</scope>
</reference>
<dbReference type="RefSeq" id="XP_005759172.1">
    <property type="nucleotide sequence ID" value="XM_005759115.1"/>
</dbReference>
<dbReference type="AlphaFoldDB" id="A0A0D3I658"/>
<keyword evidence="3" id="KW-1185">Reference proteome</keyword>
<dbReference type="Pfam" id="PF18922">
    <property type="entry name" value="DUF5672"/>
    <property type="match status" value="1"/>
</dbReference>
<dbReference type="GeneID" id="17252957"/>
<dbReference type="Proteomes" id="UP000013827">
    <property type="component" value="Unassembled WGS sequence"/>
</dbReference>
<evidence type="ECO:0000259" key="1">
    <source>
        <dbReference type="Pfam" id="PF18922"/>
    </source>
</evidence>
<dbReference type="PaxDb" id="2903-EOD06743"/>
<dbReference type="KEGG" id="ehx:EMIHUDRAFT_453388"/>
<evidence type="ECO:0000313" key="3">
    <source>
        <dbReference type="Proteomes" id="UP000013827"/>
    </source>
</evidence>
<dbReference type="InterPro" id="IPR043729">
    <property type="entry name" value="DUF5672"/>
</dbReference>
<evidence type="ECO:0000313" key="2">
    <source>
        <dbReference type="EnsemblProtists" id="EOD06743"/>
    </source>
</evidence>